<comment type="caution">
    <text evidence="4">The sequence shown here is derived from an EMBL/GenBank/DDBJ whole genome shotgun (WGS) entry which is preliminary data.</text>
</comment>
<keyword evidence="1" id="KW-0547">Nucleotide-binding</keyword>
<dbReference type="SUPFAM" id="SSF52540">
    <property type="entry name" value="P-loop containing nucleoside triphosphate hydrolases"/>
    <property type="match status" value="1"/>
</dbReference>
<evidence type="ECO:0000256" key="3">
    <source>
        <dbReference type="SAM" id="MobiDB-lite"/>
    </source>
</evidence>
<gene>
    <name evidence="4" type="ORF">PPROV_000413700</name>
</gene>
<feature type="region of interest" description="Disordered" evidence="3">
    <location>
        <begin position="264"/>
        <end position="294"/>
    </location>
</feature>
<keyword evidence="5" id="KW-1185">Reference proteome</keyword>
<organism evidence="4 5">
    <name type="scientific">Pycnococcus provasolii</name>
    <dbReference type="NCBI Taxonomy" id="41880"/>
    <lineage>
        <taxon>Eukaryota</taxon>
        <taxon>Viridiplantae</taxon>
        <taxon>Chlorophyta</taxon>
        <taxon>Pseudoscourfieldiophyceae</taxon>
        <taxon>Pseudoscourfieldiales</taxon>
        <taxon>Pycnococcaceae</taxon>
        <taxon>Pycnococcus</taxon>
    </lineage>
</organism>
<dbReference type="EMBL" id="BNJQ01000010">
    <property type="protein sequence ID" value="GHP05386.1"/>
    <property type="molecule type" value="Genomic_DNA"/>
</dbReference>
<dbReference type="InterPro" id="IPR027417">
    <property type="entry name" value="P-loop_NTPase"/>
</dbReference>
<dbReference type="GO" id="GO:0005737">
    <property type="term" value="C:cytoplasm"/>
    <property type="evidence" value="ECO:0007669"/>
    <property type="project" value="TreeGrafter"/>
</dbReference>
<dbReference type="GO" id="GO:0004016">
    <property type="term" value="F:adenylate cyclase activity"/>
    <property type="evidence" value="ECO:0007669"/>
    <property type="project" value="TreeGrafter"/>
</dbReference>
<dbReference type="PANTHER" id="PTHR16305:SF28">
    <property type="entry name" value="GUANYLATE CYCLASE DOMAIN-CONTAINING PROTEIN"/>
    <property type="match status" value="1"/>
</dbReference>
<proteinExistence type="predicted"/>
<dbReference type="AlphaFoldDB" id="A0A830HDD4"/>
<reference evidence="4" key="1">
    <citation type="submission" date="2020-10" db="EMBL/GenBank/DDBJ databases">
        <title>Unveiling of a novel bifunctional photoreceptor, Dualchrome1, isolated from a cosmopolitan green alga.</title>
        <authorList>
            <person name="Suzuki S."/>
            <person name="Kawachi M."/>
        </authorList>
    </citation>
    <scope>NUCLEOTIDE SEQUENCE</scope>
    <source>
        <strain evidence="4">NIES 2893</strain>
    </source>
</reference>
<dbReference type="GO" id="GO:0005524">
    <property type="term" value="F:ATP binding"/>
    <property type="evidence" value="ECO:0007669"/>
    <property type="project" value="UniProtKB-KW"/>
</dbReference>
<name>A0A830HDD4_9CHLO</name>
<dbReference type="PANTHER" id="PTHR16305">
    <property type="entry name" value="TESTICULAR SOLUBLE ADENYLYL CYCLASE"/>
    <property type="match status" value="1"/>
</dbReference>
<evidence type="ECO:0000256" key="1">
    <source>
        <dbReference type="ARBA" id="ARBA00022741"/>
    </source>
</evidence>
<keyword evidence="2" id="KW-0067">ATP-binding</keyword>
<accession>A0A830HDD4</accession>
<dbReference type="Gene3D" id="3.40.50.300">
    <property type="entry name" value="P-loop containing nucleotide triphosphate hydrolases"/>
    <property type="match status" value="1"/>
</dbReference>
<evidence type="ECO:0000256" key="2">
    <source>
        <dbReference type="ARBA" id="ARBA00022840"/>
    </source>
</evidence>
<evidence type="ECO:0000313" key="4">
    <source>
        <dbReference type="EMBL" id="GHP05386.1"/>
    </source>
</evidence>
<evidence type="ECO:0000313" key="5">
    <source>
        <dbReference type="Proteomes" id="UP000660262"/>
    </source>
</evidence>
<sequence>MAFCGLVGADEVRLGRVMFGAESVTLSARLMMKAQPSSVLCSERVRDATWRFIHYEGQDEPLLQLKGRDKNEPVCIPRFLKDGTSSLREISKSEMDNPSQQAVNTEKVVKHMPSLVRNEASTHALPDNSDEDEWVYAREHEVREIRSMILKAVSSTSHDGGFAVVGEPHMGKTSIVKAALEQAAAKMGGSANCDIHWILLNKGMKTAHFSAAKKITGVVKGTDGMEVSFRSLKFQAKTMPQSRFNSFTNARRLALQITTRSSAEMSKLSSMESNQTGPSFTDMGNRQEDGSAEANTLEVTSDGQSQLGLALASAFEIDRVSISPKSVSNTPKVSSSSSMRDHFKPANSIDMLQEANTLLMPKDNIRRVVVLQQAQYMDPQSAKLIRMVERNTRGVCIIHIVDWDVDMSSQDDGELPAVRVFPMTHEMAMKMVVEMRYGKNHDPTEEELDEADDIARLSHGHPAQVRMFVRMMSKSVSDEFKSSEESAK</sequence>
<protein>
    <submittedName>
        <fullName evidence="4">Uncharacterized protein</fullName>
    </submittedName>
</protein>
<feature type="compositionally biased region" description="Polar residues" evidence="3">
    <location>
        <begin position="264"/>
        <end position="284"/>
    </location>
</feature>
<dbReference type="Proteomes" id="UP000660262">
    <property type="component" value="Unassembled WGS sequence"/>
</dbReference>